<dbReference type="NCBIfam" id="NF002299">
    <property type="entry name" value="PRK01222.1-6"/>
    <property type="match status" value="1"/>
</dbReference>
<dbReference type="HAMAP" id="MF_00135">
    <property type="entry name" value="PRAI"/>
    <property type="match status" value="1"/>
</dbReference>
<dbReference type="InterPro" id="IPR044643">
    <property type="entry name" value="TrpF_fam"/>
</dbReference>
<dbReference type="InterPro" id="IPR013785">
    <property type="entry name" value="Aldolase_TIM"/>
</dbReference>
<evidence type="ECO:0000256" key="8">
    <source>
        <dbReference type="ARBA" id="ARBA00023235"/>
    </source>
</evidence>
<dbReference type="PANTHER" id="PTHR42894:SF1">
    <property type="entry name" value="N-(5'-PHOSPHORIBOSYL)ANTHRANILATE ISOMERASE"/>
    <property type="match status" value="1"/>
</dbReference>
<organism evidence="11 12">
    <name type="scientific">Thiorhodovibrio winogradskyi</name>
    <dbReference type="NCBI Taxonomy" id="77007"/>
    <lineage>
        <taxon>Bacteria</taxon>
        <taxon>Pseudomonadati</taxon>
        <taxon>Pseudomonadota</taxon>
        <taxon>Gammaproteobacteria</taxon>
        <taxon>Chromatiales</taxon>
        <taxon>Chromatiaceae</taxon>
        <taxon>Thiorhodovibrio</taxon>
    </lineage>
</organism>
<dbReference type="EMBL" id="CP121472">
    <property type="protein sequence ID" value="WPL16932.1"/>
    <property type="molecule type" value="Genomic_DNA"/>
</dbReference>
<dbReference type="NCBIfam" id="NF002298">
    <property type="entry name" value="PRK01222.1-4"/>
    <property type="match status" value="1"/>
</dbReference>
<evidence type="ECO:0000256" key="7">
    <source>
        <dbReference type="ARBA" id="ARBA00023141"/>
    </source>
</evidence>
<comment type="catalytic activity">
    <reaction evidence="1 9">
        <text>N-(5-phospho-beta-D-ribosyl)anthranilate = 1-(2-carboxyphenylamino)-1-deoxy-D-ribulose 5-phosphate</text>
        <dbReference type="Rhea" id="RHEA:21540"/>
        <dbReference type="ChEBI" id="CHEBI:18277"/>
        <dbReference type="ChEBI" id="CHEBI:58613"/>
        <dbReference type="EC" id="5.3.1.24"/>
    </reaction>
</comment>
<evidence type="ECO:0000313" key="12">
    <source>
        <dbReference type="Proteomes" id="UP001432180"/>
    </source>
</evidence>
<dbReference type="Gene3D" id="3.20.20.70">
    <property type="entry name" value="Aldolase class I"/>
    <property type="match status" value="1"/>
</dbReference>
<accession>A0ABZ0SA39</accession>
<dbReference type="InterPro" id="IPR011060">
    <property type="entry name" value="RibuloseP-bd_barrel"/>
</dbReference>
<keyword evidence="7 9" id="KW-0057">Aromatic amino acid biosynthesis</keyword>
<proteinExistence type="inferred from homology"/>
<dbReference type="GO" id="GO:0004640">
    <property type="term" value="F:phosphoribosylanthranilate isomerase activity"/>
    <property type="evidence" value="ECO:0007669"/>
    <property type="project" value="UniProtKB-EC"/>
</dbReference>
<evidence type="ECO:0000256" key="5">
    <source>
        <dbReference type="ARBA" id="ARBA00022605"/>
    </source>
</evidence>
<evidence type="ECO:0000256" key="3">
    <source>
        <dbReference type="ARBA" id="ARBA00012572"/>
    </source>
</evidence>
<dbReference type="PANTHER" id="PTHR42894">
    <property type="entry name" value="N-(5'-PHOSPHORIBOSYL)ANTHRANILATE ISOMERASE"/>
    <property type="match status" value="1"/>
</dbReference>
<evidence type="ECO:0000256" key="4">
    <source>
        <dbReference type="ARBA" id="ARBA00022272"/>
    </source>
</evidence>
<evidence type="ECO:0000256" key="2">
    <source>
        <dbReference type="ARBA" id="ARBA00004664"/>
    </source>
</evidence>
<reference evidence="11 12" key="1">
    <citation type="journal article" date="2023" name="Microorganisms">
        <title>Thiorhodovibrio frisius and Trv. litoralis spp. nov., Two Novel Members from a Clade of Fastidious Purple Sulfur Bacteria That Exhibit Unique Red-Shifted Light-Harvesting Capabilities.</title>
        <authorList>
            <person name="Methner A."/>
            <person name="Kuzyk S.B."/>
            <person name="Petersen J."/>
            <person name="Bauer S."/>
            <person name="Brinkmann H."/>
            <person name="Sichau K."/>
            <person name="Wanner G."/>
            <person name="Wolf J."/>
            <person name="Neumann-Schaal M."/>
            <person name="Henke P."/>
            <person name="Tank M."/>
            <person name="Sproer C."/>
            <person name="Bunk B."/>
            <person name="Overmann J."/>
        </authorList>
    </citation>
    <scope>NUCLEOTIDE SEQUENCE [LARGE SCALE GENOMIC DNA]</scope>
    <source>
        <strain evidence="11 12">DSM 6702</strain>
    </source>
</reference>
<dbReference type="Pfam" id="PF00697">
    <property type="entry name" value="PRAI"/>
    <property type="match status" value="1"/>
</dbReference>
<name>A0ABZ0SA39_9GAMM</name>
<evidence type="ECO:0000259" key="10">
    <source>
        <dbReference type="Pfam" id="PF00697"/>
    </source>
</evidence>
<feature type="domain" description="N-(5'phosphoribosyl) anthranilate isomerase (PRAI)" evidence="10">
    <location>
        <begin position="7"/>
        <end position="201"/>
    </location>
</feature>
<keyword evidence="12" id="KW-1185">Reference proteome</keyword>
<dbReference type="CDD" id="cd00405">
    <property type="entry name" value="PRAI"/>
    <property type="match status" value="1"/>
</dbReference>
<keyword evidence="5 9" id="KW-0028">Amino-acid biosynthesis</keyword>
<comment type="similarity">
    <text evidence="9">Belongs to the TrpF family.</text>
</comment>
<sequence>MMRTRVKLCGLRHPRDIEAAVTHGADAIGLVFFDKSPRAVAVEQARALAAAVPAFVTLVGLFVNAEPTLVRAVLARVPLGALQFHGTEPPDYCQAFERPWIKAIAVREGTDLSRAAKDYQGAASLLLDTYDPNKAGGTGRCFDWELVPEWLARRSILAGGLSPENVALAIARVRPHAVDVSGGIERDKGLKDSEKISAFMQEVANGDQFRRGQ</sequence>
<evidence type="ECO:0000256" key="9">
    <source>
        <dbReference type="HAMAP-Rule" id="MF_00135"/>
    </source>
</evidence>
<dbReference type="InterPro" id="IPR001240">
    <property type="entry name" value="PRAI_dom"/>
</dbReference>
<comment type="pathway">
    <text evidence="2 9">Amino-acid biosynthesis; L-tryptophan biosynthesis; L-tryptophan from chorismate: step 3/5.</text>
</comment>
<evidence type="ECO:0000313" key="11">
    <source>
        <dbReference type="EMBL" id="WPL16932.1"/>
    </source>
</evidence>
<dbReference type="SUPFAM" id="SSF51366">
    <property type="entry name" value="Ribulose-phoshate binding barrel"/>
    <property type="match status" value="1"/>
</dbReference>
<keyword evidence="8 9" id="KW-0413">Isomerase</keyword>
<protein>
    <recommendedName>
        <fullName evidence="4 9">N-(5'-phosphoribosyl)anthranilate isomerase</fullName>
        <shortName evidence="9">PRAI</shortName>
        <ecNumber evidence="3 9">5.3.1.24</ecNumber>
    </recommendedName>
</protein>
<evidence type="ECO:0000256" key="6">
    <source>
        <dbReference type="ARBA" id="ARBA00022822"/>
    </source>
</evidence>
<keyword evidence="6 9" id="KW-0822">Tryptophan biosynthesis</keyword>
<evidence type="ECO:0000256" key="1">
    <source>
        <dbReference type="ARBA" id="ARBA00001164"/>
    </source>
</evidence>
<dbReference type="Proteomes" id="UP001432180">
    <property type="component" value="Chromosome"/>
</dbReference>
<gene>
    <name evidence="9 11" type="primary">trpF</name>
    <name evidence="11" type="ORF">Thiowin_01912</name>
</gene>
<dbReference type="EC" id="5.3.1.24" evidence="3 9"/>